<proteinExistence type="predicted"/>
<feature type="region of interest" description="Disordered" evidence="1">
    <location>
        <begin position="50"/>
        <end position="75"/>
    </location>
</feature>
<dbReference type="RefSeq" id="WP_003074543.1">
    <property type="nucleotide sequence ID" value="NZ_CP053999.1"/>
</dbReference>
<feature type="compositionally biased region" description="Basic and acidic residues" evidence="1">
    <location>
        <begin position="55"/>
        <end position="75"/>
    </location>
</feature>
<comment type="caution">
    <text evidence="3">The sequence shown here is derived from an EMBL/GenBank/DDBJ whole genome shotgun (WGS) entry which is preliminary data.</text>
</comment>
<reference evidence="3" key="1">
    <citation type="submission" date="2020-04" db="EMBL/GenBank/DDBJ databases">
        <title>Deep metagenomics examines the oral microbiome during advanced dental caries in children, revealing novel taxa and co-occurrences with host molecules.</title>
        <authorList>
            <person name="Baker J.L."/>
            <person name="Morton J.T."/>
            <person name="Dinis M."/>
            <person name="Alvarez R."/>
            <person name="Tran N.C."/>
            <person name="Knight R."/>
            <person name="Edlund A."/>
        </authorList>
    </citation>
    <scope>NUCLEOTIDE SEQUENCE</scope>
    <source>
        <strain evidence="3">JCVI_23_bin.22</strain>
    </source>
</reference>
<evidence type="ECO:0000313" key="3">
    <source>
        <dbReference type="EMBL" id="MBF1713590.1"/>
    </source>
</evidence>
<keyword evidence="2" id="KW-0732">Signal</keyword>
<accession>A0A930RE40</accession>
<name>A0A930RE40_STRIT</name>
<dbReference type="Proteomes" id="UP000721045">
    <property type="component" value="Unassembled WGS sequence"/>
</dbReference>
<protein>
    <submittedName>
        <fullName evidence="3">Uncharacterized protein</fullName>
    </submittedName>
</protein>
<evidence type="ECO:0000313" key="4">
    <source>
        <dbReference type="Proteomes" id="UP000721045"/>
    </source>
</evidence>
<sequence>MKRENLKCLKYLLIFGMMSMSLLSFSSFTVSAEINEDGLELAKDLTPYRASPYNDEEKGQWLKEPGSEEKSKDPYAGRSYRTIAELESQLNRQYQDTRRECAYNQAAYECSGLLMRGLYTPGGTYYVPWSVSPKAKQRGNVLSFTYLRKDLGFKRFPFTYTAGFIAYPTSRMPQKPNKQISLRALCQFPIDGYTDYRDEYGCGKTNKVVLKDPKGIEKVNTDFSERCHLIDVKTFYKWKRHYNKSHSKLFYQEQCGFDLRNKRYAAHNSFISMRATRYFQNVTGTFRHSEIITSGWPAEDQGLDVKKVPFMSFFFIETEDANKTKESLGAAQRMQKDYYDKTGFFVPVSAIKLPNDSYDEAQIKVKKEHQHPDLIAKGIVR</sequence>
<dbReference type="AlphaFoldDB" id="A0A930RE40"/>
<feature type="chain" id="PRO_5038048980" evidence="2">
    <location>
        <begin position="33"/>
        <end position="381"/>
    </location>
</feature>
<dbReference type="EMBL" id="JABZYP010000035">
    <property type="protein sequence ID" value="MBF1713590.1"/>
    <property type="molecule type" value="Genomic_DNA"/>
</dbReference>
<evidence type="ECO:0000256" key="1">
    <source>
        <dbReference type="SAM" id="MobiDB-lite"/>
    </source>
</evidence>
<evidence type="ECO:0000256" key="2">
    <source>
        <dbReference type="SAM" id="SignalP"/>
    </source>
</evidence>
<organism evidence="3 4">
    <name type="scientific">Streptococcus intermedius</name>
    <dbReference type="NCBI Taxonomy" id="1338"/>
    <lineage>
        <taxon>Bacteria</taxon>
        <taxon>Bacillati</taxon>
        <taxon>Bacillota</taxon>
        <taxon>Bacilli</taxon>
        <taxon>Lactobacillales</taxon>
        <taxon>Streptococcaceae</taxon>
        <taxon>Streptococcus</taxon>
        <taxon>Streptococcus anginosus group</taxon>
    </lineage>
</organism>
<feature type="signal peptide" evidence="2">
    <location>
        <begin position="1"/>
        <end position="32"/>
    </location>
</feature>
<gene>
    <name evidence="3" type="ORF">HXO88_07670</name>
</gene>